<gene>
    <name evidence="1" type="ORF">J2X11_002436</name>
</gene>
<dbReference type="Gene3D" id="3.40.50.880">
    <property type="match status" value="1"/>
</dbReference>
<dbReference type="Pfam" id="PF07722">
    <property type="entry name" value="Peptidase_C26"/>
    <property type="match status" value="1"/>
</dbReference>
<sequence>MRPLLVPGEHAIDLLDVVDALVLTGGGDLDAELSGVIPDETHDIDRARDNAEISLVLAAAEQGVPILGCCRGLQVLAVAFGGTLRTVDDHIQPGPGHEVSTQPGSLIADLIGPAATTTALHAQAIDDPSSYWQPTAWSDGTIEAIEPASSDWPALGVQWHPELSGVGGFNDDTGTALFSWLAGQAALRQWSPAQAMRWAT</sequence>
<organism evidence="1 2">
    <name type="scientific">Aeromicrobium panaciterrae</name>
    <dbReference type="NCBI Taxonomy" id="363861"/>
    <lineage>
        <taxon>Bacteria</taxon>
        <taxon>Bacillati</taxon>
        <taxon>Actinomycetota</taxon>
        <taxon>Actinomycetes</taxon>
        <taxon>Propionibacteriales</taxon>
        <taxon>Nocardioidaceae</taxon>
        <taxon>Aeromicrobium</taxon>
    </lineage>
</organism>
<evidence type="ECO:0000313" key="1">
    <source>
        <dbReference type="EMBL" id="MDR7087597.1"/>
    </source>
</evidence>
<accession>A0ABU1UQY9</accession>
<keyword evidence="1" id="KW-0315">Glutamine amidotransferase</keyword>
<dbReference type="PANTHER" id="PTHR43235">
    <property type="entry name" value="GLUTAMINE AMIDOTRANSFERASE PB2B2.05-RELATED"/>
    <property type="match status" value="1"/>
</dbReference>
<reference evidence="1 2" key="1">
    <citation type="submission" date="2023-07" db="EMBL/GenBank/DDBJ databases">
        <title>Sorghum-associated microbial communities from plants grown in Nebraska, USA.</title>
        <authorList>
            <person name="Schachtman D."/>
        </authorList>
    </citation>
    <scope>NUCLEOTIDE SEQUENCE [LARGE SCALE GENOMIC DNA]</scope>
    <source>
        <strain evidence="1 2">BE248</strain>
    </source>
</reference>
<name>A0ABU1UQY9_9ACTN</name>
<keyword evidence="2" id="KW-1185">Reference proteome</keyword>
<dbReference type="Proteomes" id="UP001257739">
    <property type="component" value="Unassembled WGS sequence"/>
</dbReference>
<comment type="caution">
    <text evidence="1">The sequence shown here is derived from an EMBL/GenBank/DDBJ whole genome shotgun (WGS) entry which is preliminary data.</text>
</comment>
<dbReference type="PROSITE" id="PS51273">
    <property type="entry name" value="GATASE_TYPE_1"/>
    <property type="match status" value="1"/>
</dbReference>
<dbReference type="SUPFAM" id="SSF52317">
    <property type="entry name" value="Class I glutamine amidotransferase-like"/>
    <property type="match status" value="1"/>
</dbReference>
<protein>
    <submittedName>
        <fullName evidence="1">Glutamine amidotransferase</fullName>
    </submittedName>
</protein>
<dbReference type="PANTHER" id="PTHR43235:SF1">
    <property type="entry name" value="GLUTAMINE AMIDOTRANSFERASE PB2B2.05-RELATED"/>
    <property type="match status" value="1"/>
</dbReference>
<evidence type="ECO:0000313" key="2">
    <source>
        <dbReference type="Proteomes" id="UP001257739"/>
    </source>
</evidence>
<proteinExistence type="predicted"/>
<dbReference type="InterPro" id="IPR044668">
    <property type="entry name" value="PuuD-like"/>
</dbReference>
<dbReference type="EMBL" id="JAVDWH010000001">
    <property type="protein sequence ID" value="MDR7087597.1"/>
    <property type="molecule type" value="Genomic_DNA"/>
</dbReference>
<dbReference type="InterPro" id="IPR029062">
    <property type="entry name" value="Class_I_gatase-like"/>
</dbReference>
<dbReference type="InterPro" id="IPR011697">
    <property type="entry name" value="Peptidase_C26"/>
</dbReference>